<dbReference type="PANTHER" id="PTHR43156:SF2">
    <property type="entry name" value="STAGE II SPORULATION PROTEIN E"/>
    <property type="match status" value="1"/>
</dbReference>
<dbReference type="InterPro" id="IPR011006">
    <property type="entry name" value="CheY-like_superfamily"/>
</dbReference>
<protein>
    <recommendedName>
        <fullName evidence="3">Response regulatory domain-containing protein</fullName>
    </recommendedName>
</protein>
<feature type="domain" description="Response regulatory" evidence="3">
    <location>
        <begin position="141"/>
        <end position="256"/>
    </location>
</feature>
<dbReference type="AlphaFoldDB" id="A0A1Q9GUB5"/>
<name>A0A1Q9GUB5_9GAMM</name>
<dbReference type="SMART" id="SM00448">
    <property type="entry name" value="REC"/>
    <property type="match status" value="1"/>
</dbReference>
<dbReference type="InterPro" id="IPR052016">
    <property type="entry name" value="Bact_Sigma-Reg"/>
</dbReference>
<dbReference type="SUPFAM" id="SSF81606">
    <property type="entry name" value="PP2C-like"/>
    <property type="match status" value="1"/>
</dbReference>
<gene>
    <name evidence="4" type="ORF">BIT28_25880</name>
</gene>
<dbReference type="Pfam" id="PF07228">
    <property type="entry name" value="SpoIIE"/>
    <property type="match status" value="1"/>
</dbReference>
<dbReference type="SMART" id="SM00331">
    <property type="entry name" value="PP2C_SIG"/>
    <property type="match status" value="1"/>
</dbReference>
<dbReference type="SUPFAM" id="SSF55874">
    <property type="entry name" value="ATPase domain of HSP90 chaperone/DNA topoisomerase II/histidine kinase"/>
    <property type="match status" value="1"/>
</dbReference>
<organism evidence="4 5">
    <name type="scientific">Photobacterium proteolyticum</name>
    <dbReference type="NCBI Taxonomy" id="1903952"/>
    <lineage>
        <taxon>Bacteria</taxon>
        <taxon>Pseudomonadati</taxon>
        <taxon>Pseudomonadota</taxon>
        <taxon>Gammaproteobacteria</taxon>
        <taxon>Vibrionales</taxon>
        <taxon>Vibrionaceae</taxon>
        <taxon>Photobacterium</taxon>
    </lineage>
</organism>
<dbReference type="Pfam" id="PF13581">
    <property type="entry name" value="HATPase_c_2"/>
    <property type="match status" value="1"/>
</dbReference>
<dbReference type="InterPro" id="IPR036457">
    <property type="entry name" value="PPM-type-like_dom_sf"/>
</dbReference>
<dbReference type="GO" id="GO:0016791">
    <property type="term" value="F:phosphatase activity"/>
    <property type="evidence" value="ECO:0007669"/>
    <property type="project" value="TreeGrafter"/>
</dbReference>
<evidence type="ECO:0000313" key="4">
    <source>
        <dbReference type="EMBL" id="OLQ78755.1"/>
    </source>
</evidence>
<dbReference type="Gene3D" id="3.60.40.10">
    <property type="entry name" value="PPM-type phosphatase domain"/>
    <property type="match status" value="1"/>
</dbReference>
<dbReference type="GO" id="GO:0000160">
    <property type="term" value="P:phosphorelay signal transduction system"/>
    <property type="evidence" value="ECO:0007669"/>
    <property type="project" value="InterPro"/>
</dbReference>
<dbReference type="RefSeq" id="WP_075762904.1">
    <property type="nucleotide sequence ID" value="NZ_MJIL01000053.1"/>
</dbReference>
<evidence type="ECO:0000259" key="3">
    <source>
        <dbReference type="PROSITE" id="PS50110"/>
    </source>
</evidence>
<dbReference type="PROSITE" id="PS50110">
    <property type="entry name" value="RESPONSE_REGULATORY"/>
    <property type="match status" value="1"/>
</dbReference>
<dbReference type="InterPro" id="IPR036890">
    <property type="entry name" value="HATPase_C_sf"/>
</dbReference>
<evidence type="ECO:0000256" key="1">
    <source>
        <dbReference type="ARBA" id="ARBA00022801"/>
    </source>
</evidence>
<feature type="modified residue" description="4-aspartylphosphate" evidence="2">
    <location>
        <position position="189"/>
    </location>
</feature>
<proteinExistence type="predicted"/>
<keyword evidence="2" id="KW-0597">Phosphoprotein</keyword>
<dbReference type="Gene3D" id="3.30.565.10">
    <property type="entry name" value="Histidine kinase-like ATPase, C-terminal domain"/>
    <property type="match status" value="1"/>
</dbReference>
<evidence type="ECO:0000313" key="5">
    <source>
        <dbReference type="Proteomes" id="UP000186905"/>
    </source>
</evidence>
<dbReference type="SUPFAM" id="SSF52172">
    <property type="entry name" value="CheY-like"/>
    <property type="match status" value="1"/>
</dbReference>
<reference evidence="4 5" key="1">
    <citation type="submission" date="2016-09" db="EMBL/GenBank/DDBJ databases">
        <title>Photobacterium proteolyticum sp. nov. a protease producing bacterium isolated from ocean sediments of Laizhou Bay.</title>
        <authorList>
            <person name="Li Y."/>
        </authorList>
    </citation>
    <scope>NUCLEOTIDE SEQUENCE [LARGE SCALE GENOMIC DNA]</scope>
    <source>
        <strain evidence="4 5">13-12</strain>
    </source>
</reference>
<dbReference type="InterPro" id="IPR003594">
    <property type="entry name" value="HATPase_dom"/>
</dbReference>
<comment type="caution">
    <text evidence="4">The sequence shown here is derived from an EMBL/GenBank/DDBJ whole genome shotgun (WGS) entry which is preliminary data.</text>
</comment>
<dbReference type="InterPro" id="IPR001932">
    <property type="entry name" value="PPM-type_phosphatase-like_dom"/>
</dbReference>
<dbReference type="Pfam" id="PF00072">
    <property type="entry name" value="Response_reg"/>
    <property type="match status" value="1"/>
</dbReference>
<dbReference type="PANTHER" id="PTHR43156">
    <property type="entry name" value="STAGE II SPORULATION PROTEIN E-RELATED"/>
    <property type="match status" value="1"/>
</dbReference>
<dbReference type="STRING" id="1903952.BIT28_25880"/>
<dbReference type="OrthoDB" id="9811749at2"/>
<keyword evidence="1" id="KW-0378">Hydrolase</keyword>
<sequence>MSQLLFQRQFTLSYDNLKSIRKVLADKAYVMALGPERTQNLKLVCSEYCTNLLDHQAEPANRISISYERSGHHHYLAIEDNGSAWLELEEQLQSAELPSCEVENGMGLALIRATFPDFDYQITPTHNRIRFRLPRQTTRKQILIVDDSSSQLALLASFLEPDYQLALFSQASEALVWLAKNHCDLVLADLHMPNINGFDFRNKVAAFERHQMLPFVFLSGDTKDNTRSAAAQSGIDDFLTKPITKPHLLSVLGRVIERHRNLSASFEAKLKQQITANNNHSDVQAIPSPLQLLIDQQPQVGGDFVMQRQLEDSSQLLVLGDQMGHGLAAKINGSVCFGFIGGLLYHNNTSPKQLFTSLNRYLYHANEATSLICLLVIHINKDSTVTIYNAGMPNPVLLGSTAQEIEGGMGLLGLFETIDVVGTKVQLSANDSLHFYSDGLFEGKWCQEQLNNFQAINTLQRHAYLWQSTPQNPADDCSVLTILCDGQERTN</sequence>
<dbReference type="EMBL" id="MJIL01000053">
    <property type="protein sequence ID" value="OLQ78755.1"/>
    <property type="molecule type" value="Genomic_DNA"/>
</dbReference>
<dbReference type="Gene3D" id="3.40.50.2300">
    <property type="match status" value="1"/>
</dbReference>
<keyword evidence="5" id="KW-1185">Reference proteome</keyword>
<evidence type="ECO:0000256" key="2">
    <source>
        <dbReference type="PROSITE-ProRule" id="PRU00169"/>
    </source>
</evidence>
<dbReference type="InterPro" id="IPR001789">
    <property type="entry name" value="Sig_transdc_resp-reg_receiver"/>
</dbReference>
<accession>A0A1Q9GUB5</accession>
<dbReference type="Proteomes" id="UP000186905">
    <property type="component" value="Unassembled WGS sequence"/>
</dbReference>